<sequence>MAVPMLTEEQKSEALKKAHAVRSQRTQLRNQLKAGAVSVDAVLNRMDDEVVRGMKVLYLLESLPKVGKRTARRIMADIGIDESRRLQGLGSRQRDALVAKLT</sequence>
<feature type="region of interest" description="Disordered" evidence="1">
    <location>
        <begin position="1"/>
        <end position="22"/>
    </location>
</feature>
<feature type="domain" description="Integration host factor-like helix-two turn-helix" evidence="2">
    <location>
        <begin position="32"/>
        <end position="100"/>
    </location>
</feature>
<evidence type="ECO:0000313" key="4">
    <source>
        <dbReference type="Proteomes" id="UP000463470"/>
    </source>
</evidence>
<name>A0A845L391_9FIRM</name>
<gene>
    <name evidence="3" type="ORF">GTO91_04855</name>
</gene>
<proteinExistence type="predicted"/>
<evidence type="ECO:0000313" key="3">
    <source>
        <dbReference type="EMBL" id="MZP29040.1"/>
    </source>
</evidence>
<dbReference type="EMBL" id="WXEY01000003">
    <property type="protein sequence ID" value="MZP29040.1"/>
    <property type="molecule type" value="Genomic_DNA"/>
</dbReference>
<dbReference type="Proteomes" id="UP000463470">
    <property type="component" value="Unassembled WGS sequence"/>
</dbReference>
<accession>A0A845L391</accession>
<evidence type="ECO:0000259" key="2">
    <source>
        <dbReference type="Pfam" id="PF22525"/>
    </source>
</evidence>
<dbReference type="Pfam" id="PF22525">
    <property type="entry name" value="H2TH_5"/>
    <property type="match status" value="1"/>
</dbReference>
<reference evidence="3 4" key="1">
    <citation type="submission" date="2020-01" db="EMBL/GenBank/DDBJ databases">
        <title>Whole-genome sequence of Heliobacterium undosum DSM 13378.</title>
        <authorList>
            <person name="Kyndt J.A."/>
            <person name="Meyer T.E."/>
        </authorList>
    </citation>
    <scope>NUCLEOTIDE SEQUENCE [LARGE SCALE GENOMIC DNA]</scope>
    <source>
        <strain evidence="3 4">DSM 13378</strain>
    </source>
</reference>
<comment type="caution">
    <text evidence="3">The sequence shown here is derived from an EMBL/GenBank/DDBJ whole genome shotgun (WGS) entry which is preliminary data.</text>
</comment>
<organism evidence="3 4">
    <name type="scientific">Heliomicrobium undosum</name>
    <dbReference type="NCBI Taxonomy" id="121734"/>
    <lineage>
        <taxon>Bacteria</taxon>
        <taxon>Bacillati</taxon>
        <taxon>Bacillota</taxon>
        <taxon>Clostridia</taxon>
        <taxon>Eubacteriales</taxon>
        <taxon>Heliobacteriaceae</taxon>
        <taxon>Heliomicrobium</taxon>
    </lineage>
</organism>
<dbReference type="OrthoDB" id="3197442at2"/>
<dbReference type="RefSeq" id="WP_161255661.1">
    <property type="nucleotide sequence ID" value="NZ_WXEY01000003.1"/>
</dbReference>
<keyword evidence="4" id="KW-1185">Reference proteome</keyword>
<evidence type="ECO:0000256" key="1">
    <source>
        <dbReference type="SAM" id="MobiDB-lite"/>
    </source>
</evidence>
<dbReference type="Gene3D" id="1.10.8.50">
    <property type="match status" value="1"/>
</dbReference>
<dbReference type="AlphaFoldDB" id="A0A845L391"/>
<dbReference type="NCBIfam" id="NF041260">
    <property type="entry name" value="actino_IHF"/>
    <property type="match status" value="1"/>
</dbReference>
<dbReference type="InterPro" id="IPR055201">
    <property type="entry name" value="IHF-like_H2TH"/>
</dbReference>
<dbReference type="InterPro" id="IPR047806">
    <property type="entry name" value="IHF_actinobact"/>
</dbReference>
<protein>
    <submittedName>
        <fullName evidence="3">Integration host factor</fullName>
    </submittedName>
</protein>